<sequence>MKTVLIILIALTFSEIFAQQFNHSTIDTVKNKKMLIGYCTREAFQDTAFKDWFDEHYNNYQPDYEILDKLEGKLDNISITYVMGTWCSDSREQIPAFYKILDELNYPSDKITLICVDRKKKGLSDEADNLNIELVPTIIIYRNVNEIGRIVETPQESLEKDLLGILLKG</sequence>
<dbReference type="EMBL" id="DSUJ01000002">
    <property type="protein sequence ID" value="HFI89936.1"/>
    <property type="molecule type" value="Genomic_DNA"/>
</dbReference>
<proteinExistence type="predicted"/>
<evidence type="ECO:0000259" key="2">
    <source>
        <dbReference type="Pfam" id="PF00085"/>
    </source>
</evidence>
<dbReference type="AlphaFoldDB" id="A0A7V2ZH91"/>
<evidence type="ECO:0000313" key="3">
    <source>
        <dbReference type="EMBL" id="HFI89936.1"/>
    </source>
</evidence>
<comment type="caution">
    <text evidence="3">The sequence shown here is derived from an EMBL/GenBank/DDBJ whole genome shotgun (WGS) entry which is preliminary data.</text>
</comment>
<dbReference type="InterPro" id="IPR036249">
    <property type="entry name" value="Thioredoxin-like_sf"/>
</dbReference>
<dbReference type="CDD" id="cd02947">
    <property type="entry name" value="TRX_family"/>
    <property type="match status" value="1"/>
</dbReference>
<dbReference type="InterPro" id="IPR013766">
    <property type="entry name" value="Thioredoxin_domain"/>
</dbReference>
<feature type="chain" id="PRO_5030941624" evidence="1">
    <location>
        <begin position="19"/>
        <end position="169"/>
    </location>
</feature>
<dbReference type="SUPFAM" id="SSF52833">
    <property type="entry name" value="Thioredoxin-like"/>
    <property type="match status" value="1"/>
</dbReference>
<accession>A0A7V2ZH91</accession>
<protein>
    <submittedName>
        <fullName evidence="3">Thioredoxin</fullName>
    </submittedName>
</protein>
<name>A0A7V2ZH91_9BACT</name>
<feature type="signal peptide" evidence="1">
    <location>
        <begin position="1"/>
        <end position="18"/>
    </location>
</feature>
<dbReference type="Gene3D" id="3.40.30.10">
    <property type="entry name" value="Glutaredoxin"/>
    <property type="match status" value="1"/>
</dbReference>
<gene>
    <name evidence="3" type="ORF">ENS31_00230</name>
</gene>
<keyword evidence="1" id="KW-0732">Signal</keyword>
<evidence type="ECO:0000256" key="1">
    <source>
        <dbReference type="SAM" id="SignalP"/>
    </source>
</evidence>
<organism evidence="3">
    <name type="scientific">Ignavibacterium album</name>
    <dbReference type="NCBI Taxonomy" id="591197"/>
    <lineage>
        <taxon>Bacteria</taxon>
        <taxon>Pseudomonadati</taxon>
        <taxon>Ignavibacteriota</taxon>
        <taxon>Ignavibacteria</taxon>
        <taxon>Ignavibacteriales</taxon>
        <taxon>Ignavibacteriaceae</taxon>
        <taxon>Ignavibacterium</taxon>
    </lineage>
</organism>
<reference evidence="3" key="1">
    <citation type="journal article" date="2020" name="mSystems">
        <title>Genome- and Community-Level Interaction Insights into Carbon Utilization and Element Cycling Functions of Hydrothermarchaeota in Hydrothermal Sediment.</title>
        <authorList>
            <person name="Zhou Z."/>
            <person name="Liu Y."/>
            <person name="Xu W."/>
            <person name="Pan J."/>
            <person name="Luo Z.H."/>
            <person name="Li M."/>
        </authorList>
    </citation>
    <scope>NUCLEOTIDE SEQUENCE [LARGE SCALE GENOMIC DNA]</scope>
    <source>
        <strain evidence="3">SpSt-479</strain>
    </source>
</reference>
<dbReference type="Pfam" id="PF00085">
    <property type="entry name" value="Thioredoxin"/>
    <property type="match status" value="1"/>
</dbReference>
<feature type="domain" description="Thioredoxin" evidence="2">
    <location>
        <begin position="81"/>
        <end position="160"/>
    </location>
</feature>